<dbReference type="EMBL" id="MJEQ01037193">
    <property type="protein sequence ID" value="OIS97019.1"/>
    <property type="molecule type" value="Genomic_DNA"/>
</dbReference>
<feature type="transmembrane region" description="Helical" evidence="1">
    <location>
        <begin position="62"/>
        <end position="85"/>
    </location>
</feature>
<comment type="caution">
    <text evidence="2">The sequence shown here is derived from an EMBL/GenBank/DDBJ whole genome shotgun (WGS) entry which is preliminary data.</text>
</comment>
<keyword evidence="1" id="KW-1133">Transmembrane helix</keyword>
<reference evidence="2" key="1">
    <citation type="submission" date="2016-11" db="EMBL/GenBank/DDBJ databases">
        <title>The genome of Nicotiana attenuata.</title>
        <authorList>
            <person name="Xu S."/>
            <person name="Brockmoeller T."/>
            <person name="Gaquerel E."/>
            <person name="Navarro A."/>
            <person name="Kuhl H."/>
            <person name="Gase K."/>
            <person name="Ling Z."/>
            <person name="Zhou W."/>
            <person name="Kreitzer C."/>
            <person name="Stanke M."/>
            <person name="Tang H."/>
            <person name="Lyons E."/>
            <person name="Pandey P."/>
            <person name="Pandey S.P."/>
            <person name="Timmermann B."/>
            <person name="Baldwin I.T."/>
        </authorList>
    </citation>
    <scope>NUCLEOTIDE SEQUENCE [LARGE SCALE GENOMIC DNA]</scope>
    <source>
        <strain evidence="2">UT</strain>
    </source>
</reference>
<proteinExistence type="predicted"/>
<dbReference type="Gramene" id="OIS97019">
    <property type="protein sequence ID" value="OIS97019"/>
    <property type="gene ID" value="A4A49_51618"/>
</dbReference>
<dbReference type="Proteomes" id="UP000187609">
    <property type="component" value="Unassembled WGS sequence"/>
</dbReference>
<accession>A0A1J6HXH4</accession>
<feature type="transmembrane region" description="Helical" evidence="1">
    <location>
        <begin position="91"/>
        <end position="112"/>
    </location>
</feature>
<name>A0A1J6HXH4_NICAT</name>
<evidence type="ECO:0000256" key="1">
    <source>
        <dbReference type="SAM" id="Phobius"/>
    </source>
</evidence>
<organism evidence="2 3">
    <name type="scientific">Nicotiana attenuata</name>
    <name type="common">Coyote tobacco</name>
    <dbReference type="NCBI Taxonomy" id="49451"/>
    <lineage>
        <taxon>Eukaryota</taxon>
        <taxon>Viridiplantae</taxon>
        <taxon>Streptophyta</taxon>
        <taxon>Embryophyta</taxon>
        <taxon>Tracheophyta</taxon>
        <taxon>Spermatophyta</taxon>
        <taxon>Magnoliopsida</taxon>
        <taxon>eudicotyledons</taxon>
        <taxon>Gunneridae</taxon>
        <taxon>Pentapetalae</taxon>
        <taxon>asterids</taxon>
        <taxon>lamiids</taxon>
        <taxon>Solanales</taxon>
        <taxon>Solanaceae</taxon>
        <taxon>Nicotianoideae</taxon>
        <taxon>Nicotianeae</taxon>
        <taxon>Nicotiana</taxon>
    </lineage>
</organism>
<sequence length="127" mass="14550">MFTTLSDKNVSILNWQLQFDEMIILHLHRPLPWKATWHVSSTKIPCHPQLVVVEVQHLLQTLISCCCSSAGFYISLFSCFTILMVSPNSVVKLAIVIVLALKLLQVKGYFWLRREIRLDETLNLTPG</sequence>
<dbReference type="AlphaFoldDB" id="A0A1J6HXH4"/>
<evidence type="ECO:0000313" key="3">
    <source>
        <dbReference type="Proteomes" id="UP000187609"/>
    </source>
</evidence>
<protein>
    <submittedName>
        <fullName evidence="2">Uncharacterized protein</fullName>
    </submittedName>
</protein>
<keyword evidence="3" id="KW-1185">Reference proteome</keyword>
<gene>
    <name evidence="2" type="ORF">A4A49_51618</name>
</gene>
<keyword evidence="1" id="KW-0472">Membrane</keyword>
<evidence type="ECO:0000313" key="2">
    <source>
        <dbReference type="EMBL" id="OIS97019.1"/>
    </source>
</evidence>
<keyword evidence="1" id="KW-0812">Transmembrane</keyword>